<dbReference type="GeneID" id="54301594"/>
<dbReference type="EMBL" id="ML995483">
    <property type="protein sequence ID" value="KAF2142834.1"/>
    <property type="molecule type" value="Genomic_DNA"/>
</dbReference>
<protein>
    <submittedName>
        <fullName evidence="1">Uncharacterized protein</fullName>
    </submittedName>
</protein>
<reference evidence="1" key="1">
    <citation type="journal article" date="2020" name="Stud. Mycol.">
        <title>101 Dothideomycetes genomes: a test case for predicting lifestyles and emergence of pathogens.</title>
        <authorList>
            <person name="Haridas S."/>
            <person name="Albert R."/>
            <person name="Binder M."/>
            <person name="Bloem J."/>
            <person name="Labutti K."/>
            <person name="Salamov A."/>
            <person name="Andreopoulos B."/>
            <person name="Baker S."/>
            <person name="Barry K."/>
            <person name="Bills G."/>
            <person name="Bluhm B."/>
            <person name="Cannon C."/>
            <person name="Castanera R."/>
            <person name="Culley D."/>
            <person name="Daum C."/>
            <person name="Ezra D."/>
            <person name="Gonzalez J."/>
            <person name="Henrissat B."/>
            <person name="Kuo A."/>
            <person name="Liang C."/>
            <person name="Lipzen A."/>
            <person name="Lutzoni F."/>
            <person name="Magnuson J."/>
            <person name="Mondo S."/>
            <person name="Nolan M."/>
            <person name="Ohm R."/>
            <person name="Pangilinan J."/>
            <person name="Park H.-J."/>
            <person name="Ramirez L."/>
            <person name="Alfaro M."/>
            <person name="Sun H."/>
            <person name="Tritt A."/>
            <person name="Yoshinaga Y."/>
            <person name="Zwiers L.-H."/>
            <person name="Turgeon B."/>
            <person name="Goodwin S."/>
            <person name="Spatafora J."/>
            <person name="Crous P."/>
            <person name="Grigoriev I."/>
        </authorList>
    </citation>
    <scope>NUCLEOTIDE SEQUENCE</scope>
    <source>
        <strain evidence="1">CBS 121167</strain>
    </source>
</reference>
<dbReference type="Proteomes" id="UP000799438">
    <property type="component" value="Unassembled WGS sequence"/>
</dbReference>
<dbReference type="RefSeq" id="XP_033398546.1">
    <property type="nucleotide sequence ID" value="XM_033544098.1"/>
</dbReference>
<name>A0A6A6BHV2_9PEZI</name>
<organism evidence="1 2">
    <name type="scientific">Aplosporella prunicola CBS 121167</name>
    <dbReference type="NCBI Taxonomy" id="1176127"/>
    <lineage>
        <taxon>Eukaryota</taxon>
        <taxon>Fungi</taxon>
        <taxon>Dikarya</taxon>
        <taxon>Ascomycota</taxon>
        <taxon>Pezizomycotina</taxon>
        <taxon>Dothideomycetes</taxon>
        <taxon>Dothideomycetes incertae sedis</taxon>
        <taxon>Botryosphaeriales</taxon>
        <taxon>Aplosporellaceae</taxon>
        <taxon>Aplosporella</taxon>
    </lineage>
</organism>
<gene>
    <name evidence="1" type="ORF">K452DRAFT_317740</name>
</gene>
<sequence length="314" mass="36764">MEDQSKEIQPPSYIATIRECDEMVALVNMVLESVADSSFNDADAFSTERLRRFLWFLMARDYCIGHYWVRHSRDFQGYSDANTTPWLFAEDTDYFNKVFVYIDQTLMRQRRCGLDNCDKTAAGAYLWKHIHAPARALGLPMEAVVLRIRHFALFKTQYNLGVCKYDGCIRKTYYTYDFMELARKFLLDRGTIVPRVAPNPVAGRVMIGKIREFVEYYFNRLDGFDYNLTLDLDNTSHKVSSYHEEPITFELGNGGKRYQMHEKSWDRESRKAIAHLYDIARPGVLRRMTKHGLEASKGVLERVLFGNSQRKYTR</sequence>
<accession>A0A6A6BHV2</accession>
<dbReference type="OrthoDB" id="10651363at2759"/>
<dbReference type="AlphaFoldDB" id="A0A6A6BHV2"/>
<evidence type="ECO:0000313" key="2">
    <source>
        <dbReference type="Proteomes" id="UP000799438"/>
    </source>
</evidence>
<evidence type="ECO:0000313" key="1">
    <source>
        <dbReference type="EMBL" id="KAF2142834.1"/>
    </source>
</evidence>
<proteinExistence type="predicted"/>
<keyword evidence="2" id="KW-1185">Reference proteome</keyword>